<dbReference type="InterPro" id="IPR016181">
    <property type="entry name" value="Acyl_CoA_acyltransferase"/>
</dbReference>
<proteinExistence type="predicted"/>
<dbReference type="Pfam" id="PF00583">
    <property type="entry name" value="Acetyltransf_1"/>
    <property type="match status" value="1"/>
</dbReference>
<evidence type="ECO:0000259" key="1">
    <source>
        <dbReference type="PROSITE" id="PS51186"/>
    </source>
</evidence>
<feature type="domain" description="N-acetyltransferase" evidence="1">
    <location>
        <begin position="1"/>
        <end position="128"/>
    </location>
</feature>
<dbReference type="Proteomes" id="UP001185069">
    <property type="component" value="Unassembled WGS sequence"/>
</dbReference>
<comment type="caution">
    <text evidence="2">The sequence shown here is derived from an EMBL/GenBank/DDBJ whole genome shotgun (WGS) entry which is preliminary data.</text>
</comment>
<dbReference type="SUPFAM" id="SSF55729">
    <property type="entry name" value="Acyl-CoA N-acyltransferases (Nat)"/>
    <property type="match status" value="1"/>
</dbReference>
<evidence type="ECO:0000313" key="2">
    <source>
        <dbReference type="EMBL" id="MDR6268034.1"/>
    </source>
</evidence>
<sequence length="128" mass="14265">MVAYLADQPVGWCAVEPRTVYAHLLTKRTPWLGRAEDKSDPGVWAITCFVTRAGFRKRGVTYALARAAVDFARDRGARALEGYSMLTQPGKEITWGELHVGSYQVFAAAGFSEVSRPSPRRVVMRIDF</sequence>
<dbReference type="RefSeq" id="WP_309795432.1">
    <property type="nucleotide sequence ID" value="NZ_BAAAHY010000006.1"/>
</dbReference>
<dbReference type="EMBL" id="JAVDQF010000001">
    <property type="protein sequence ID" value="MDR6268034.1"/>
    <property type="molecule type" value="Genomic_DNA"/>
</dbReference>
<organism evidence="2 3">
    <name type="scientific">Arthrobacter russicus</name>
    <dbReference type="NCBI Taxonomy" id="172040"/>
    <lineage>
        <taxon>Bacteria</taxon>
        <taxon>Bacillati</taxon>
        <taxon>Actinomycetota</taxon>
        <taxon>Actinomycetes</taxon>
        <taxon>Micrococcales</taxon>
        <taxon>Micrococcaceae</taxon>
        <taxon>Arthrobacter</taxon>
    </lineage>
</organism>
<dbReference type="PROSITE" id="PS51186">
    <property type="entry name" value="GNAT"/>
    <property type="match status" value="1"/>
</dbReference>
<reference evidence="2 3" key="1">
    <citation type="submission" date="2023-07" db="EMBL/GenBank/DDBJ databases">
        <title>Sequencing the genomes of 1000 actinobacteria strains.</title>
        <authorList>
            <person name="Klenk H.-P."/>
        </authorList>
    </citation>
    <scope>NUCLEOTIDE SEQUENCE [LARGE SCALE GENOMIC DNA]</scope>
    <source>
        <strain evidence="2 3">DSM 14555</strain>
    </source>
</reference>
<protein>
    <submittedName>
        <fullName evidence="2">GNAT superfamily N-acetyltransferase</fullName>
    </submittedName>
</protein>
<keyword evidence="3" id="KW-1185">Reference proteome</keyword>
<accession>A0ABU1J793</accession>
<dbReference type="Gene3D" id="3.40.630.30">
    <property type="match status" value="1"/>
</dbReference>
<dbReference type="InterPro" id="IPR000182">
    <property type="entry name" value="GNAT_dom"/>
</dbReference>
<evidence type="ECO:0000313" key="3">
    <source>
        <dbReference type="Proteomes" id="UP001185069"/>
    </source>
</evidence>
<gene>
    <name evidence="2" type="ORF">JOE69_000272</name>
</gene>
<name>A0ABU1J793_9MICC</name>